<dbReference type="Gene3D" id="3.10.450.360">
    <property type="match status" value="1"/>
</dbReference>
<feature type="region of interest" description="Disordered" evidence="1">
    <location>
        <begin position="142"/>
        <end position="176"/>
    </location>
</feature>
<dbReference type="KEGG" id="lamb:KBB96_15150"/>
<feature type="compositionally biased region" description="Acidic residues" evidence="1">
    <location>
        <begin position="163"/>
        <end position="176"/>
    </location>
</feature>
<sequence>MMKKSATILILAGLALPVILSAKEEKKGLALDQVPAKVAAAIRAAAGNEPVQIKAEKEDGVDAFEAKWSAAGHKHEITVGADGTVLSQEEVIAADAAPAPVQAAIKTVAAGGKVEKVEKVTEKGTTVYEAEIETAAGEVEVKFDASGKEIARETKGKEKEENEEKDDDDHEEQGGK</sequence>
<name>A0A975G8E0_9BACT</name>
<feature type="chain" id="PRO_5036780606" description="PepSY domain-containing protein" evidence="2">
    <location>
        <begin position="23"/>
        <end position="176"/>
    </location>
</feature>
<dbReference type="SUPFAM" id="SSF160574">
    <property type="entry name" value="BT0923-like"/>
    <property type="match status" value="1"/>
</dbReference>
<evidence type="ECO:0008006" key="5">
    <source>
        <dbReference type="Google" id="ProtNLM"/>
    </source>
</evidence>
<evidence type="ECO:0000313" key="4">
    <source>
        <dbReference type="Proteomes" id="UP000676169"/>
    </source>
</evidence>
<keyword evidence="4" id="KW-1185">Reference proteome</keyword>
<dbReference type="EMBL" id="CP073100">
    <property type="protein sequence ID" value="QUE50200.1"/>
    <property type="molecule type" value="Genomic_DNA"/>
</dbReference>
<accession>A0A975G8E0</accession>
<protein>
    <recommendedName>
        <fullName evidence="5">PepSY domain-containing protein</fullName>
    </recommendedName>
</protein>
<evidence type="ECO:0000313" key="3">
    <source>
        <dbReference type="EMBL" id="QUE50200.1"/>
    </source>
</evidence>
<reference evidence="3" key="1">
    <citation type="submission" date="2021-04" db="EMBL/GenBank/DDBJ databases">
        <title>Luteolibacter sp. 32A isolated from the skin of an Anderson's salamander (Ambystoma andersonii).</title>
        <authorList>
            <person name="Spergser J."/>
            <person name="Busse H.-J."/>
        </authorList>
    </citation>
    <scope>NUCLEOTIDE SEQUENCE</scope>
    <source>
        <strain evidence="3">32A</strain>
    </source>
</reference>
<keyword evidence="2" id="KW-0732">Signal</keyword>
<gene>
    <name evidence="3" type="ORF">KBB96_15150</name>
</gene>
<feature type="signal peptide" evidence="2">
    <location>
        <begin position="1"/>
        <end position="22"/>
    </location>
</feature>
<proteinExistence type="predicted"/>
<evidence type="ECO:0000256" key="2">
    <source>
        <dbReference type="SAM" id="SignalP"/>
    </source>
</evidence>
<evidence type="ECO:0000256" key="1">
    <source>
        <dbReference type="SAM" id="MobiDB-lite"/>
    </source>
</evidence>
<dbReference type="Proteomes" id="UP000676169">
    <property type="component" value="Chromosome"/>
</dbReference>
<dbReference type="AlphaFoldDB" id="A0A975G8E0"/>
<feature type="compositionally biased region" description="Basic and acidic residues" evidence="1">
    <location>
        <begin position="142"/>
        <end position="162"/>
    </location>
</feature>
<organism evidence="3 4">
    <name type="scientific">Luteolibacter ambystomatis</name>
    <dbReference type="NCBI Taxonomy" id="2824561"/>
    <lineage>
        <taxon>Bacteria</taxon>
        <taxon>Pseudomonadati</taxon>
        <taxon>Verrucomicrobiota</taxon>
        <taxon>Verrucomicrobiia</taxon>
        <taxon>Verrucomicrobiales</taxon>
        <taxon>Verrucomicrobiaceae</taxon>
        <taxon>Luteolibacter</taxon>
    </lineage>
</organism>
<dbReference type="RefSeq" id="WP_211630306.1">
    <property type="nucleotide sequence ID" value="NZ_CP073100.1"/>
</dbReference>